<name>A0A1V2KED3_PSECE</name>
<dbReference type="OrthoDB" id="6919430at2"/>
<comment type="caution">
    <text evidence="1">The sequence shown here is derived from an EMBL/GenBank/DDBJ whole genome shotgun (WGS) entry which is preliminary data.</text>
</comment>
<proteinExistence type="predicted"/>
<evidence type="ECO:0000313" key="1">
    <source>
        <dbReference type="EMBL" id="ONH55840.1"/>
    </source>
</evidence>
<accession>A0A1V2KED3</accession>
<evidence type="ECO:0000313" key="2">
    <source>
        <dbReference type="Proteomes" id="UP000189295"/>
    </source>
</evidence>
<organism evidence="1 2">
    <name type="scientific">Pseudomonas cedrina subsp. cedrina</name>
    <dbReference type="NCBI Taxonomy" id="76762"/>
    <lineage>
        <taxon>Bacteria</taxon>
        <taxon>Pseudomonadati</taxon>
        <taxon>Pseudomonadota</taxon>
        <taxon>Gammaproteobacteria</taxon>
        <taxon>Pseudomonadales</taxon>
        <taxon>Pseudomonadaceae</taxon>
        <taxon>Pseudomonas</taxon>
    </lineage>
</organism>
<gene>
    <name evidence="1" type="ORF">BLL36_06920</name>
</gene>
<dbReference type="RefSeq" id="WP_076950754.1">
    <property type="nucleotide sequence ID" value="NZ_MNPW01000003.1"/>
</dbReference>
<protein>
    <submittedName>
        <fullName evidence="1">Uncharacterized protein</fullName>
    </submittedName>
</protein>
<reference evidence="1 2" key="1">
    <citation type="submission" date="2016-10" db="EMBL/GenBank/DDBJ databases">
        <title>Pseudomonas lactis sp. nov. and Pseudomonas paralactis sp. nov., isolated from bovine raw milk.</title>
        <authorList>
            <person name="Von Neubeck M."/>
            <person name="Huptas C."/>
            <person name="Glueck C."/>
            <person name="Krewinkel M."/>
            <person name="Stoeckel M."/>
            <person name="Stressler T."/>
            <person name="Fischer L."/>
            <person name="Hinrichs J."/>
            <person name="Scherer S."/>
            <person name="Wenning M."/>
        </authorList>
    </citation>
    <scope>NUCLEOTIDE SEQUENCE [LARGE SCALE GENOMIC DNA]</scope>
    <source>
        <strain evidence="1 2">DSM 17516</strain>
    </source>
</reference>
<dbReference type="EMBL" id="MNPW01000003">
    <property type="protein sequence ID" value="ONH55840.1"/>
    <property type="molecule type" value="Genomic_DNA"/>
</dbReference>
<dbReference type="AlphaFoldDB" id="A0A1V2KED3"/>
<sequence>MTNIRVRRIRGHYRDNDGSLTQGSLVFIDLSGKGICTEDGKQLRARRLKSSSSTECDELYGSEIGFDFLPDKGECERVGIPVDPAE</sequence>
<dbReference type="Proteomes" id="UP000189295">
    <property type="component" value="Unassembled WGS sequence"/>
</dbReference>